<evidence type="ECO:0000259" key="3">
    <source>
        <dbReference type="Pfam" id="PF00188"/>
    </source>
</evidence>
<keyword evidence="5" id="KW-1185">Reference proteome</keyword>
<name>A0A7W5G965_9BACL</name>
<evidence type="ECO:0000313" key="4">
    <source>
        <dbReference type="EMBL" id="MBB3151331.1"/>
    </source>
</evidence>
<dbReference type="SUPFAM" id="SSF55797">
    <property type="entry name" value="PR-1-like"/>
    <property type="match status" value="1"/>
</dbReference>
<evidence type="ECO:0000256" key="2">
    <source>
        <dbReference type="SAM" id="SignalP"/>
    </source>
</evidence>
<feature type="compositionally biased region" description="Low complexity" evidence="1">
    <location>
        <begin position="92"/>
        <end position="115"/>
    </location>
</feature>
<dbReference type="PANTHER" id="PTHR31157:SF1">
    <property type="entry name" value="SCP DOMAIN-CONTAINING PROTEIN"/>
    <property type="match status" value="1"/>
</dbReference>
<dbReference type="EMBL" id="JACHXW010000003">
    <property type="protein sequence ID" value="MBB3151331.1"/>
    <property type="molecule type" value="Genomic_DNA"/>
</dbReference>
<protein>
    <submittedName>
        <fullName evidence="4">Putative YkwD family protein</fullName>
    </submittedName>
</protein>
<evidence type="ECO:0000313" key="5">
    <source>
        <dbReference type="Proteomes" id="UP000518605"/>
    </source>
</evidence>
<dbReference type="PANTHER" id="PTHR31157">
    <property type="entry name" value="SCP DOMAIN-CONTAINING PROTEIN"/>
    <property type="match status" value="1"/>
</dbReference>
<dbReference type="NCBIfam" id="TIGR02909">
    <property type="entry name" value="spore_YkwD"/>
    <property type="match status" value="1"/>
</dbReference>
<feature type="region of interest" description="Disordered" evidence="1">
    <location>
        <begin position="74"/>
        <end position="124"/>
    </location>
</feature>
<feature type="signal peptide" evidence="2">
    <location>
        <begin position="1"/>
        <end position="19"/>
    </location>
</feature>
<gene>
    <name evidence="4" type="ORF">FHS16_001374</name>
</gene>
<dbReference type="InterPro" id="IPR014044">
    <property type="entry name" value="CAP_dom"/>
</dbReference>
<keyword evidence="2" id="KW-0732">Signal</keyword>
<sequence>MKKFVAIAALLVVTGCSSGSNMMHKQSAHEYAKDKAPLITAAPHVTRASSVATTMPGRPSGTLRGSQFTFPDWLFGDGTGIQNPTNPTTQYPVTKQPTTQNPTTQNPGTQAPATQNPSGEKAATGQFEQQVLQIVNAERSKAGLGALSMDSKLANMAMVKAKDMSDNNYFDHNSPTYGSPFDMMRQFQITYSSAGENIAKGQPTAERVMNDWMNSPGHRANILNGSFSKIGVAYYNGSWVQEFIG</sequence>
<dbReference type="Proteomes" id="UP000518605">
    <property type="component" value="Unassembled WGS sequence"/>
</dbReference>
<feature type="chain" id="PRO_5039666302" evidence="2">
    <location>
        <begin position="20"/>
        <end position="245"/>
    </location>
</feature>
<feature type="compositionally biased region" description="Polar residues" evidence="1">
    <location>
        <begin position="80"/>
        <end position="91"/>
    </location>
</feature>
<comment type="caution">
    <text evidence="4">The sequence shown here is derived from an EMBL/GenBank/DDBJ whole genome shotgun (WGS) entry which is preliminary data.</text>
</comment>
<dbReference type="Gene3D" id="3.40.33.10">
    <property type="entry name" value="CAP"/>
    <property type="match status" value="1"/>
</dbReference>
<reference evidence="4 5" key="1">
    <citation type="submission" date="2020-08" db="EMBL/GenBank/DDBJ databases">
        <title>Genomic Encyclopedia of Type Strains, Phase III (KMG-III): the genomes of soil and plant-associated and newly described type strains.</title>
        <authorList>
            <person name="Whitman W."/>
        </authorList>
    </citation>
    <scope>NUCLEOTIDE SEQUENCE [LARGE SCALE GENOMIC DNA]</scope>
    <source>
        <strain evidence="4 5">CECT 8234</strain>
    </source>
</reference>
<feature type="domain" description="SCP" evidence="3">
    <location>
        <begin position="133"/>
        <end position="240"/>
    </location>
</feature>
<accession>A0A7W5G965</accession>
<evidence type="ECO:0000256" key="1">
    <source>
        <dbReference type="SAM" id="MobiDB-lite"/>
    </source>
</evidence>
<dbReference type="CDD" id="cd05379">
    <property type="entry name" value="CAP_bacterial"/>
    <property type="match status" value="1"/>
</dbReference>
<dbReference type="InterPro" id="IPR035940">
    <property type="entry name" value="CAP_sf"/>
</dbReference>
<dbReference type="PROSITE" id="PS51257">
    <property type="entry name" value="PROKAR_LIPOPROTEIN"/>
    <property type="match status" value="1"/>
</dbReference>
<organism evidence="4 5">
    <name type="scientific">Paenibacillus endophyticus</name>
    <dbReference type="NCBI Taxonomy" id="1294268"/>
    <lineage>
        <taxon>Bacteria</taxon>
        <taxon>Bacillati</taxon>
        <taxon>Bacillota</taxon>
        <taxon>Bacilli</taxon>
        <taxon>Bacillales</taxon>
        <taxon>Paenibacillaceae</taxon>
        <taxon>Paenibacillus</taxon>
    </lineage>
</organism>
<proteinExistence type="predicted"/>
<dbReference type="Pfam" id="PF00188">
    <property type="entry name" value="CAP"/>
    <property type="match status" value="1"/>
</dbReference>
<dbReference type="InterPro" id="IPR014258">
    <property type="entry name" value="CAP_domain_YkwD-like"/>
</dbReference>
<dbReference type="RefSeq" id="WP_183560191.1">
    <property type="nucleotide sequence ID" value="NZ_CBCSLB010000002.1"/>
</dbReference>
<dbReference type="AlphaFoldDB" id="A0A7W5G965"/>